<dbReference type="UniPathway" id="UPA00042">
    <property type="reaction ID" value="UER00497"/>
</dbReference>
<keyword evidence="4 5" id="KW-0413">Isomerase</keyword>
<evidence type="ECO:0000259" key="8">
    <source>
        <dbReference type="SMART" id="SM01005"/>
    </source>
</evidence>
<dbReference type="Gene3D" id="3.20.20.10">
    <property type="entry name" value="Alanine racemase"/>
    <property type="match status" value="1"/>
</dbReference>
<feature type="active site" description="Proton acceptor; specific for L-alanine" evidence="5">
    <location>
        <position position="257"/>
    </location>
</feature>
<dbReference type="Proteomes" id="UP000472580">
    <property type="component" value="Unassembled WGS sequence"/>
</dbReference>
<evidence type="ECO:0000256" key="7">
    <source>
        <dbReference type="PIRSR" id="PIRSR600821-52"/>
    </source>
</evidence>
<comment type="pathway">
    <text evidence="5">Amino-acid biosynthesis; D-alanine biosynthesis; D-alanine from L-alanine: step 1/1.</text>
</comment>
<dbReference type="AlphaFoldDB" id="A0A6L6YJ20"/>
<dbReference type="Gene3D" id="2.40.37.10">
    <property type="entry name" value="Lyase, Ornithine Decarboxylase, Chain A, domain 1"/>
    <property type="match status" value="1"/>
</dbReference>
<dbReference type="RefSeq" id="WP_160335121.1">
    <property type="nucleotide sequence ID" value="NZ_CALPCR010000018.1"/>
</dbReference>
<comment type="cofactor">
    <cofactor evidence="2 5 6">
        <name>pyridoxal 5'-phosphate</name>
        <dbReference type="ChEBI" id="CHEBI:597326"/>
    </cofactor>
</comment>
<keyword evidence="10" id="KW-1185">Reference proteome</keyword>
<dbReference type="HAMAP" id="MF_01201">
    <property type="entry name" value="Ala_racemase"/>
    <property type="match status" value="1"/>
</dbReference>
<feature type="modified residue" description="N6-(pyridoxal phosphate)lysine" evidence="5 6">
    <location>
        <position position="35"/>
    </location>
</feature>
<dbReference type="GO" id="GO:0030170">
    <property type="term" value="F:pyridoxal phosphate binding"/>
    <property type="evidence" value="ECO:0007669"/>
    <property type="project" value="UniProtKB-UniRule"/>
</dbReference>
<dbReference type="OrthoDB" id="9813814at2"/>
<keyword evidence="3 5" id="KW-0663">Pyridoxal phosphate</keyword>
<dbReference type="EMBL" id="WSRP01000014">
    <property type="protein sequence ID" value="MVX56688.1"/>
    <property type="molecule type" value="Genomic_DNA"/>
</dbReference>
<feature type="domain" description="Alanine racemase C-terminal" evidence="8">
    <location>
        <begin position="236"/>
        <end position="360"/>
    </location>
</feature>
<protein>
    <recommendedName>
        <fullName evidence="5">Alanine racemase</fullName>
        <ecNumber evidence="5">5.1.1.1</ecNumber>
    </recommendedName>
</protein>
<dbReference type="InterPro" id="IPR001608">
    <property type="entry name" value="Ala_racemase_N"/>
</dbReference>
<dbReference type="Pfam" id="PF01168">
    <property type="entry name" value="Ala_racemase_N"/>
    <property type="match status" value="1"/>
</dbReference>
<sequence length="360" mass="39579">MTRPIRAVIDSSALLRNIERLREKAGARFFWAVVKADAYGHGLIGLLPVFDKAVDGLALLDPSEGVQARKAGWRKPILLIEGVFSEADIQTASEYDFETLIHQERQIEWLERAQLKKPLRVHVKCNTGMNRLGFRPDRIQGVLERLQAIPNVVVADILAHFANAELTYPQDRPVTVEKQLAALQALRAYGNMCLSNTGAILWHPEALDHAVRAGIAMYGVSPDGNITSEALGVEPVMNFESEIMALQDLEVGEAVGYGSKFIAQRPTRLAIVACGYADGYPRKSGKDRKVFVEGRFAPVVGNVSMDMLTIDVTDVPQAGLGSRVVFWGRELSVNEAAASFDTIGYELLCAVAKRVPRVLK</sequence>
<dbReference type="Pfam" id="PF00842">
    <property type="entry name" value="Ala_racemase_C"/>
    <property type="match status" value="1"/>
</dbReference>
<evidence type="ECO:0000313" key="9">
    <source>
        <dbReference type="EMBL" id="MVX56688.1"/>
    </source>
</evidence>
<dbReference type="SMART" id="SM01005">
    <property type="entry name" value="Ala_racemase_C"/>
    <property type="match status" value="1"/>
</dbReference>
<evidence type="ECO:0000313" key="10">
    <source>
        <dbReference type="Proteomes" id="UP000472580"/>
    </source>
</evidence>
<feature type="active site" description="Proton acceptor; specific for D-alanine" evidence="5">
    <location>
        <position position="35"/>
    </location>
</feature>
<dbReference type="PANTHER" id="PTHR30511">
    <property type="entry name" value="ALANINE RACEMASE"/>
    <property type="match status" value="1"/>
</dbReference>
<dbReference type="GO" id="GO:0030632">
    <property type="term" value="P:D-alanine biosynthetic process"/>
    <property type="evidence" value="ECO:0007669"/>
    <property type="project" value="UniProtKB-UniRule"/>
</dbReference>
<dbReference type="SUPFAM" id="SSF50621">
    <property type="entry name" value="Alanine racemase C-terminal domain-like"/>
    <property type="match status" value="1"/>
</dbReference>
<dbReference type="InterPro" id="IPR009006">
    <property type="entry name" value="Ala_racemase/Decarboxylase_C"/>
</dbReference>
<dbReference type="GO" id="GO:0005829">
    <property type="term" value="C:cytosol"/>
    <property type="evidence" value="ECO:0007669"/>
    <property type="project" value="TreeGrafter"/>
</dbReference>
<evidence type="ECO:0000256" key="2">
    <source>
        <dbReference type="ARBA" id="ARBA00001933"/>
    </source>
</evidence>
<evidence type="ECO:0000256" key="6">
    <source>
        <dbReference type="PIRSR" id="PIRSR600821-50"/>
    </source>
</evidence>
<evidence type="ECO:0000256" key="4">
    <source>
        <dbReference type="ARBA" id="ARBA00023235"/>
    </source>
</evidence>
<dbReference type="PANTHER" id="PTHR30511:SF0">
    <property type="entry name" value="ALANINE RACEMASE, CATABOLIC-RELATED"/>
    <property type="match status" value="1"/>
</dbReference>
<accession>A0A6L6YJ20</accession>
<feature type="binding site" evidence="5 7">
    <location>
        <position position="131"/>
    </location>
    <ligand>
        <name>substrate</name>
    </ligand>
</feature>
<name>A0A6L6YJ20_9BURK</name>
<dbReference type="InterPro" id="IPR029066">
    <property type="entry name" value="PLP-binding_barrel"/>
</dbReference>
<comment type="function">
    <text evidence="5">Catalyzes the interconversion of L-alanine and D-alanine. May also act on other amino acids.</text>
</comment>
<feature type="binding site" evidence="5 7">
    <location>
        <position position="305"/>
    </location>
    <ligand>
        <name>substrate</name>
    </ligand>
</feature>
<comment type="similarity">
    <text evidence="5">Belongs to the alanine racemase family.</text>
</comment>
<organism evidence="9 10">
    <name type="scientific">Parasutterella muris</name>
    <dbReference type="NCBI Taxonomy" id="2565572"/>
    <lineage>
        <taxon>Bacteria</taxon>
        <taxon>Pseudomonadati</taxon>
        <taxon>Pseudomonadota</taxon>
        <taxon>Betaproteobacteria</taxon>
        <taxon>Burkholderiales</taxon>
        <taxon>Sutterellaceae</taxon>
        <taxon>Parasutterella</taxon>
    </lineage>
</organism>
<dbReference type="SUPFAM" id="SSF51419">
    <property type="entry name" value="PLP-binding barrel"/>
    <property type="match status" value="1"/>
</dbReference>
<evidence type="ECO:0000256" key="1">
    <source>
        <dbReference type="ARBA" id="ARBA00000316"/>
    </source>
</evidence>
<dbReference type="InterPro" id="IPR000821">
    <property type="entry name" value="Ala_racemase"/>
</dbReference>
<dbReference type="PROSITE" id="PS00395">
    <property type="entry name" value="ALANINE_RACEMASE"/>
    <property type="match status" value="1"/>
</dbReference>
<comment type="catalytic activity">
    <reaction evidence="1 5">
        <text>L-alanine = D-alanine</text>
        <dbReference type="Rhea" id="RHEA:20249"/>
        <dbReference type="ChEBI" id="CHEBI:57416"/>
        <dbReference type="ChEBI" id="CHEBI:57972"/>
        <dbReference type="EC" id="5.1.1.1"/>
    </reaction>
</comment>
<reference evidence="9 10" key="1">
    <citation type="submission" date="2019-12" db="EMBL/GenBank/DDBJ databases">
        <title>Microbes associate with the intestines of laboratory mice.</title>
        <authorList>
            <person name="Navarre W."/>
            <person name="Wong E."/>
        </authorList>
    </citation>
    <scope>NUCLEOTIDE SEQUENCE [LARGE SCALE GENOMIC DNA]</scope>
    <source>
        <strain evidence="9 10">NM82_D38</strain>
    </source>
</reference>
<dbReference type="InterPro" id="IPR020622">
    <property type="entry name" value="Ala_racemase_pyridoxalP-BS"/>
</dbReference>
<dbReference type="InterPro" id="IPR011079">
    <property type="entry name" value="Ala_racemase_C"/>
</dbReference>
<dbReference type="EC" id="5.1.1.1" evidence="5"/>
<gene>
    <name evidence="9" type="primary">alr</name>
    <name evidence="9" type="ORF">E5987_05630</name>
</gene>
<evidence type="ECO:0000256" key="5">
    <source>
        <dbReference type="HAMAP-Rule" id="MF_01201"/>
    </source>
</evidence>
<proteinExistence type="inferred from homology"/>
<dbReference type="GO" id="GO:0008784">
    <property type="term" value="F:alanine racemase activity"/>
    <property type="evidence" value="ECO:0007669"/>
    <property type="project" value="UniProtKB-UniRule"/>
</dbReference>
<dbReference type="FunFam" id="3.20.20.10:FF:000002">
    <property type="entry name" value="Alanine racemase"/>
    <property type="match status" value="1"/>
</dbReference>
<evidence type="ECO:0000256" key="3">
    <source>
        <dbReference type="ARBA" id="ARBA00022898"/>
    </source>
</evidence>
<dbReference type="NCBIfam" id="TIGR00492">
    <property type="entry name" value="alr"/>
    <property type="match status" value="1"/>
</dbReference>
<dbReference type="PRINTS" id="PR00992">
    <property type="entry name" value="ALARACEMASE"/>
</dbReference>
<comment type="caution">
    <text evidence="9">The sequence shown here is derived from an EMBL/GenBank/DDBJ whole genome shotgun (WGS) entry which is preliminary data.</text>
</comment>